<dbReference type="InterPro" id="IPR013320">
    <property type="entry name" value="ConA-like_dom_sf"/>
</dbReference>
<organism evidence="11 12">
    <name type="scientific">Sphaerulina musiva (strain SO2202)</name>
    <name type="common">Poplar stem canker fungus</name>
    <name type="synonym">Septoria musiva</name>
    <dbReference type="NCBI Taxonomy" id="692275"/>
    <lineage>
        <taxon>Eukaryota</taxon>
        <taxon>Fungi</taxon>
        <taxon>Dikarya</taxon>
        <taxon>Ascomycota</taxon>
        <taxon>Pezizomycotina</taxon>
        <taxon>Dothideomycetes</taxon>
        <taxon>Dothideomycetidae</taxon>
        <taxon>Mycosphaerellales</taxon>
        <taxon>Mycosphaerellaceae</taxon>
        <taxon>Sphaerulina</taxon>
    </lineage>
</organism>
<dbReference type="PROSITE" id="PS00805">
    <property type="entry name" value="CALRETICULIN_REPEAT"/>
    <property type="match status" value="1"/>
</dbReference>
<dbReference type="PRINTS" id="PR00626">
    <property type="entry name" value="CALRETICULIN"/>
</dbReference>
<gene>
    <name evidence="11" type="ORF">SEPMUDRAFT_150855</name>
</gene>
<dbReference type="FunFam" id="2.10.250.10:FF:000001">
    <property type="entry name" value="Calnexin homolog"/>
    <property type="match status" value="1"/>
</dbReference>
<dbReference type="eggNOG" id="KOG0675">
    <property type="taxonomic scope" value="Eukaryota"/>
</dbReference>
<comment type="subcellular location">
    <subcellularLocation>
        <location evidence="1">Endoplasmic reticulum membrane</location>
        <topology evidence="1">Single-pass type I membrane protein</topology>
    </subcellularLocation>
</comment>
<keyword evidence="3 9" id="KW-0812">Transmembrane</keyword>
<dbReference type="Gene3D" id="2.60.120.200">
    <property type="match status" value="1"/>
</dbReference>
<dbReference type="PANTHER" id="PTHR11073:SF1">
    <property type="entry name" value="CALNEXIN 14D-RELATED"/>
    <property type="match status" value="1"/>
</dbReference>
<dbReference type="SUPFAM" id="SSF49899">
    <property type="entry name" value="Concanavalin A-like lectins/glucanases"/>
    <property type="match status" value="1"/>
</dbReference>
<feature type="region of interest" description="Disordered" evidence="10">
    <location>
        <begin position="287"/>
        <end position="318"/>
    </location>
</feature>
<keyword evidence="8" id="KW-1015">Disulfide bond</keyword>
<dbReference type="Gene3D" id="2.10.250.10">
    <property type="entry name" value="Calreticulin/calnexin, P domain"/>
    <property type="match status" value="1"/>
</dbReference>
<dbReference type="RefSeq" id="XP_016759021.1">
    <property type="nucleotide sequence ID" value="XM_016906439.1"/>
</dbReference>
<keyword evidence="9" id="KW-0732">Signal</keyword>
<dbReference type="GO" id="GO:0036503">
    <property type="term" value="P:ERAD pathway"/>
    <property type="evidence" value="ECO:0007669"/>
    <property type="project" value="TreeGrafter"/>
</dbReference>
<feature type="chain" id="PRO_5004110737" evidence="9">
    <location>
        <begin position="19"/>
        <end position="561"/>
    </location>
</feature>
<reference evidence="11 12" key="1">
    <citation type="journal article" date="2012" name="PLoS Pathog.">
        <title>Diverse lifestyles and strategies of plant pathogenesis encoded in the genomes of eighteen Dothideomycetes fungi.</title>
        <authorList>
            <person name="Ohm R.A."/>
            <person name="Feau N."/>
            <person name="Henrissat B."/>
            <person name="Schoch C.L."/>
            <person name="Horwitz B.A."/>
            <person name="Barry K.W."/>
            <person name="Condon B.J."/>
            <person name="Copeland A.C."/>
            <person name="Dhillon B."/>
            <person name="Glaser F."/>
            <person name="Hesse C.N."/>
            <person name="Kosti I."/>
            <person name="LaButti K."/>
            <person name="Lindquist E.A."/>
            <person name="Lucas S."/>
            <person name="Salamov A.A."/>
            <person name="Bradshaw R.E."/>
            <person name="Ciuffetti L."/>
            <person name="Hamelin R.C."/>
            <person name="Kema G.H.J."/>
            <person name="Lawrence C."/>
            <person name="Scott J.A."/>
            <person name="Spatafora J.W."/>
            <person name="Turgeon B.G."/>
            <person name="de Wit P.J.G.M."/>
            <person name="Zhong S."/>
            <person name="Goodwin S.B."/>
            <person name="Grigoriev I.V."/>
        </authorList>
    </citation>
    <scope>NUCLEOTIDE SEQUENCE [LARGE SCALE GENOMIC DNA]</scope>
    <source>
        <strain evidence="11 12">SO2202</strain>
    </source>
</reference>
<dbReference type="GO" id="GO:0051082">
    <property type="term" value="F:unfolded protein binding"/>
    <property type="evidence" value="ECO:0007669"/>
    <property type="project" value="InterPro"/>
</dbReference>
<feature type="region of interest" description="Disordered" evidence="10">
    <location>
        <begin position="231"/>
        <end position="257"/>
    </location>
</feature>
<keyword evidence="4 9" id="KW-0256">Endoplasmic reticulum</keyword>
<dbReference type="GO" id="GO:0005789">
    <property type="term" value="C:endoplasmic reticulum membrane"/>
    <property type="evidence" value="ECO:0007669"/>
    <property type="project" value="UniProtKB-SubCell"/>
</dbReference>
<dbReference type="GO" id="GO:0005509">
    <property type="term" value="F:calcium ion binding"/>
    <property type="evidence" value="ECO:0007669"/>
    <property type="project" value="InterPro"/>
</dbReference>
<evidence type="ECO:0000313" key="12">
    <source>
        <dbReference type="Proteomes" id="UP000016931"/>
    </source>
</evidence>
<keyword evidence="5 9" id="KW-1133">Transmembrane helix</keyword>
<dbReference type="HOGENOM" id="CLU_018224_1_2_1"/>
<evidence type="ECO:0000313" key="11">
    <source>
        <dbReference type="EMBL" id="EMF10900.1"/>
    </source>
</evidence>
<dbReference type="InterPro" id="IPR009033">
    <property type="entry name" value="Calreticulin/calnexin_P_dom_sf"/>
</dbReference>
<dbReference type="Proteomes" id="UP000016931">
    <property type="component" value="Unassembled WGS sequence"/>
</dbReference>
<evidence type="ECO:0000256" key="4">
    <source>
        <dbReference type="ARBA" id="ARBA00022824"/>
    </source>
</evidence>
<comment type="similarity">
    <text evidence="2 9">Belongs to the calreticulin family.</text>
</comment>
<dbReference type="InterPro" id="IPR018124">
    <property type="entry name" value="Calret/calnex_CS"/>
</dbReference>
<evidence type="ECO:0000256" key="2">
    <source>
        <dbReference type="ARBA" id="ARBA00010983"/>
    </source>
</evidence>
<feature type="region of interest" description="Disordered" evidence="10">
    <location>
        <begin position="527"/>
        <end position="561"/>
    </location>
</feature>
<evidence type="ECO:0000256" key="1">
    <source>
        <dbReference type="ARBA" id="ARBA00004115"/>
    </source>
</evidence>
<protein>
    <submittedName>
        <fullName evidence="11">Calreticulin</fullName>
    </submittedName>
</protein>
<proteinExistence type="inferred from homology"/>
<dbReference type="OMA" id="SGCGKWE"/>
<dbReference type="SUPFAM" id="SSF63887">
    <property type="entry name" value="P-domain of calnexin/calreticulin"/>
    <property type="match status" value="1"/>
</dbReference>
<evidence type="ECO:0000256" key="6">
    <source>
        <dbReference type="ARBA" id="ARBA00023136"/>
    </source>
</evidence>
<name>N1QEP2_SPHMS</name>
<dbReference type="FunFam" id="2.60.120.200:FF:000011">
    <property type="entry name" value="Probable calnexin"/>
    <property type="match status" value="1"/>
</dbReference>
<evidence type="ECO:0000256" key="7">
    <source>
        <dbReference type="ARBA" id="ARBA00023186"/>
    </source>
</evidence>
<evidence type="ECO:0000256" key="3">
    <source>
        <dbReference type="ARBA" id="ARBA00022692"/>
    </source>
</evidence>
<feature type="transmembrane region" description="Helical" evidence="9">
    <location>
        <begin position="489"/>
        <end position="512"/>
    </location>
</feature>
<dbReference type="GO" id="GO:0006457">
    <property type="term" value="P:protein folding"/>
    <property type="evidence" value="ECO:0007669"/>
    <property type="project" value="InterPro"/>
</dbReference>
<dbReference type="STRING" id="692275.N1QEP2"/>
<evidence type="ECO:0000256" key="10">
    <source>
        <dbReference type="SAM" id="MobiDB-lite"/>
    </source>
</evidence>
<dbReference type="Pfam" id="PF00262">
    <property type="entry name" value="Calreticulin"/>
    <property type="match status" value="1"/>
</dbReference>
<sequence>MKFNSLLALGAVAATAYAADEDTTESAAAALEAALPAFTPTTLKAAFVEQFTDGWDARWKASHAKKENTEEEWQYVGNWEVEEPTVFKGLQGDKGLVLKDKAAHHAISAKFDAPIDNKDKTLVVQYEVKLQNHLECGGAYLKLLRENAALSQDEFSNASPYVIMFGPDKCGATNKVHFIFQHKNPKTGEYEEKHMNAAPPAKINKLTNLYTLIVRPDQSFEVLINGESSKNGTLLEDFTPAVNPPTEIDDKDDKKPETWVDEAKIVDPEASKPEDWDEDAPYEIIDESAEKPEDWLESEPLTIPDPEATKPEDWDDEEDGDWIAPQISNPKCEEVSGCGPWEKPMIKNPAYKGKWSAPLIDNPLYKGVWKPRKIANPDYFEDKTPANFEPIGAIGFELWSMNENILFDNIYIGHDEAQAKTFQKETFDIKKPNEEAAEKAAKPAADDKKSPSDLVFLEDPVLFVKEKTALFIELFQKSPMEAITFVPEVSGAIGVTLVTLLVLLFGLGGSAAPSKEQIKAKANQAKDAAQKTKNDVADAVASGADKAQAEVNKRTTRSGAQ</sequence>
<evidence type="ECO:0000256" key="9">
    <source>
        <dbReference type="RuleBase" id="RU362126"/>
    </source>
</evidence>
<evidence type="ECO:0000256" key="5">
    <source>
        <dbReference type="ARBA" id="ARBA00022989"/>
    </source>
</evidence>
<feature type="signal peptide" evidence="9">
    <location>
        <begin position="1"/>
        <end position="18"/>
    </location>
</feature>
<keyword evidence="7 9" id="KW-0143">Chaperone</keyword>
<dbReference type="PANTHER" id="PTHR11073">
    <property type="entry name" value="CALRETICULIN AND CALNEXIN"/>
    <property type="match status" value="1"/>
</dbReference>
<keyword evidence="6 9" id="KW-0472">Membrane</keyword>
<dbReference type="PROSITE" id="PS00803">
    <property type="entry name" value="CALRETICULIN_1"/>
    <property type="match status" value="1"/>
</dbReference>
<accession>N1QEP2</accession>
<dbReference type="OrthoDB" id="1938156at2759"/>
<dbReference type="InterPro" id="IPR001580">
    <property type="entry name" value="Calret/calnex"/>
</dbReference>
<dbReference type="AlphaFoldDB" id="N1QEP2"/>
<dbReference type="EMBL" id="KB456267">
    <property type="protein sequence ID" value="EMF10900.1"/>
    <property type="molecule type" value="Genomic_DNA"/>
</dbReference>
<dbReference type="GeneID" id="27903576"/>
<evidence type="ECO:0000256" key="8">
    <source>
        <dbReference type="PIRSR" id="PIRSR601580-3"/>
    </source>
</evidence>
<dbReference type="PROSITE" id="PS00804">
    <property type="entry name" value="CALRETICULIN_2"/>
    <property type="match status" value="1"/>
</dbReference>
<feature type="disulfide bond" evidence="8">
    <location>
        <begin position="136"/>
        <end position="170"/>
    </location>
</feature>
<keyword evidence="12" id="KW-1185">Reference proteome</keyword>